<accession>A0ABR1Z7A0</accession>
<keyword evidence="1" id="KW-0472">Membrane</keyword>
<proteinExistence type="predicted"/>
<dbReference type="EMBL" id="JBBPBM010002771">
    <property type="protein sequence ID" value="KAK8474798.1"/>
    <property type="molecule type" value="Genomic_DNA"/>
</dbReference>
<reference evidence="2 3" key="1">
    <citation type="journal article" date="2024" name="G3 (Bethesda)">
        <title>Genome assembly of Hibiscus sabdariffa L. provides insights into metabolisms of medicinal natural products.</title>
        <authorList>
            <person name="Kim T."/>
        </authorList>
    </citation>
    <scope>NUCLEOTIDE SEQUENCE [LARGE SCALE GENOMIC DNA]</scope>
    <source>
        <strain evidence="2">TK-2024</strain>
        <tissue evidence="2">Old leaves</tissue>
    </source>
</reference>
<dbReference type="Proteomes" id="UP001472677">
    <property type="component" value="Unassembled WGS sequence"/>
</dbReference>
<evidence type="ECO:0000313" key="2">
    <source>
        <dbReference type="EMBL" id="KAK8474798.1"/>
    </source>
</evidence>
<evidence type="ECO:0000313" key="3">
    <source>
        <dbReference type="Proteomes" id="UP001472677"/>
    </source>
</evidence>
<feature type="transmembrane region" description="Helical" evidence="1">
    <location>
        <begin position="31"/>
        <end position="49"/>
    </location>
</feature>
<sequence>MRSFDYAFGAISGFWILMLGGNAFRGKVSNGLGTIFGAIQLVLYAYFYFDGSNDLRPSEEPIGGSAV</sequence>
<feature type="transmembrane region" description="Helical" evidence="1">
    <location>
        <begin position="6"/>
        <end position="24"/>
    </location>
</feature>
<comment type="caution">
    <text evidence="2">The sequence shown here is derived from an EMBL/GenBank/DDBJ whole genome shotgun (WGS) entry which is preliminary data.</text>
</comment>
<keyword evidence="3" id="KW-1185">Reference proteome</keyword>
<protein>
    <submittedName>
        <fullName evidence="2">Uncharacterized protein</fullName>
    </submittedName>
</protein>
<organism evidence="2 3">
    <name type="scientific">Hibiscus sabdariffa</name>
    <name type="common">roselle</name>
    <dbReference type="NCBI Taxonomy" id="183260"/>
    <lineage>
        <taxon>Eukaryota</taxon>
        <taxon>Viridiplantae</taxon>
        <taxon>Streptophyta</taxon>
        <taxon>Embryophyta</taxon>
        <taxon>Tracheophyta</taxon>
        <taxon>Spermatophyta</taxon>
        <taxon>Magnoliopsida</taxon>
        <taxon>eudicotyledons</taxon>
        <taxon>Gunneridae</taxon>
        <taxon>Pentapetalae</taxon>
        <taxon>rosids</taxon>
        <taxon>malvids</taxon>
        <taxon>Malvales</taxon>
        <taxon>Malvaceae</taxon>
        <taxon>Malvoideae</taxon>
        <taxon>Hibiscus</taxon>
    </lineage>
</organism>
<keyword evidence="1" id="KW-1133">Transmembrane helix</keyword>
<gene>
    <name evidence="2" type="ORF">V6N12_057214</name>
</gene>
<keyword evidence="1" id="KW-0812">Transmembrane</keyword>
<name>A0ABR1Z7A0_9ROSI</name>
<evidence type="ECO:0000256" key="1">
    <source>
        <dbReference type="SAM" id="Phobius"/>
    </source>
</evidence>